<organism evidence="5 6">
    <name type="scientific">Aphanomyces astaci</name>
    <name type="common">Crayfish plague agent</name>
    <dbReference type="NCBI Taxonomy" id="112090"/>
    <lineage>
        <taxon>Eukaryota</taxon>
        <taxon>Sar</taxon>
        <taxon>Stramenopiles</taxon>
        <taxon>Oomycota</taxon>
        <taxon>Saprolegniomycetes</taxon>
        <taxon>Saprolegniales</taxon>
        <taxon>Verrucalvaceae</taxon>
        <taxon>Aphanomyces</taxon>
    </lineage>
</organism>
<comment type="caution">
    <text evidence="5">The sequence shown here is derived from an EMBL/GenBank/DDBJ whole genome shotgun (WGS) entry which is preliminary data.</text>
</comment>
<dbReference type="VEuPathDB" id="FungiDB:H257_10836"/>
<dbReference type="GO" id="GO:0048015">
    <property type="term" value="P:phosphatidylinositol-mediated signaling"/>
    <property type="evidence" value="ECO:0007669"/>
    <property type="project" value="TreeGrafter"/>
</dbReference>
<dbReference type="SMART" id="SM00145">
    <property type="entry name" value="PI3Ka"/>
    <property type="match status" value="1"/>
</dbReference>
<sequence length="340" mass="38779">MVVEFPKYQYPLTYRSYDPVMLSSPWQAPSDSASDLTDVLAAITSDPMRPLTPADKAYLWTSRDALTSTPAALMPFLLSVDWSNRAQVTEAYAFLYRWSAPTLPSSQALQLLSRKFPDPFVRAYAVRCLDSLPDYRLRLYLLQLVQALKYEPHHDSALMRFLFVRAVKSPSEVGYALFWLLQAELHLPLLLSTQYLCHCSTYRLELYQSVYVMRLLEAIARQVKLQPSKAASEAMLRDRLANAIVPQWFQLPLHPTVFYTSFVPAQCRVMDSAKKPLFLCLVPMKPQQPLPAPSNSICHNTIFKCGDDLRQDQLTLQLLRVMDDLWKSAGLDLKVSAYAC</sequence>
<protein>
    <recommendedName>
        <fullName evidence="7">PIK helical domain-containing protein</fullName>
    </recommendedName>
</protein>
<dbReference type="Gene3D" id="3.30.1010.10">
    <property type="entry name" value="Phosphatidylinositol 3-kinase Catalytic Subunit, Chain A, domain 4"/>
    <property type="match status" value="1"/>
</dbReference>
<dbReference type="EMBL" id="QUTH01003852">
    <property type="protein sequence ID" value="RHZ16920.1"/>
    <property type="molecule type" value="Genomic_DNA"/>
</dbReference>
<dbReference type="GO" id="GO:0016303">
    <property type="term" value="F:1-phosphatidylinositol-3-kinase activity"/>
    <property type="evidence" value="ECO:0007669"/>
    <property type="project" value="TreeGrafter"/>
</dbReference>
<dbReference type="InterPro" id="IPR000403">
    <property type="entry name" value="PI3/4_kinase_cat_dom"/>
</dbReference>
<evidence type="ECO:0000313" key="6">
    <source>
        <dbReference type="Proteomes" id="UP000285430"/>
    </source>
</evidence>
<accession>A0A418EPK6</accession>
<dbReference type="AlphaFoldDB" id="A0A418EPK6"/>
<dbReference type="PANTHER" id="PTHR10048:SF14">
    <property type="entry name" value="LD28067P"/>
    <property type="match status" value="1"/>
</dbReference>
<dbReference type="InterPro" id="IPR018936">
    <property type="entry name" value="PI3/4_kinase_CS"/>
</dbReference>
<dbReference type="Pfam" id="PF00454">
    <property type="entry name" value="PI3_PI4_kinase"/>
    <property type="match status" value="1"/>
</dbReference>
<keyword evidence="1" id="KW-0808">Transferase</keyword>
<dbReference type="PROSITE" id="PS00915">
    <property type="entry name" value="PI3_4_KINASE_1"/>
    <property type="match status" value="1"/>
</dbReference>
<dbReference type="SUPFAM" id="SSF56112">
    <property type="entry name" value="Protein kinase-like (PK-like)"/>
    <property type="match status" value="1"/>
</dbReference>
<gene>
    <name evidence="5" type="ORF">DYB37_005394</name>
</gene>
<dbReference type="Proteomes" id="UP000285430">
    <property type="component" value="Unassembled WGS sequence"/>
</dbReference>
<dbReference type="InterPro" id="IPR016024">
    <property type="entry name" value="ARM-type_fold"/>
</dbReference>
<feature type="non-terminal residue" evidence="5">
    <location>
        <position position="340"/>
    </location>
</feature>
<evidence type="ECO:0000313" key="5">
    <source>
        <dbReference type="EMBL" id="RHZ16920.1"/>
    </source>
</evidence>
<feature type="domain" description="PIK helical" evidence="4">
    <location>
        <begin position="25"/>
        <end position="205"/>
    </location>
</feature>
<dbReference type="PANTHER" id="PTHR10048">
    <property type="entry name" value="PHOSPHATIDYLINOSITOL KINASE"/>
    <property type="match status" value="1"/>
</dbReference>
<dbReference type="InterPro" id="IPR042236">
    <property type="entry name" value="PI3K_accessory_sf"/>
</dbReference>
<dbReference type="GO" id="GO:0005942">
    <property type="term" value="C:phosphatidylinositol 3-kinase complex"/>
    <property type="evidence" value="ECO:0007669"/>
    <property type="project" value="TreeGrafter"/>
</dbReference>
<dbReference type="GO" id="GO:0016477">
    <property type="term" value="P:cell migration"/>
    <property type="evidence" value="ECO:0007669"/>
    <property type="project" value="TreeGrafter"/>
</dbReference>
<reference evidence="5 6" key="1">
    <citation type="submission" date="2018-08" db="EMBL/GenBank/DDBJ databases">
        <title>Aphanomyces genome sequencing and annotation.</title>
        <authorList>
            <person name="Minardi D."/>
            <person name="Oidtmann B."/>
            <person name="Van Der Giezen M."/>
            <person name="Studholme D.J."/>
        </authorList>
    </citation>
    <scope>NUCLEOTIDE SEQUENCE [LARGE SCALE GENOMIC DNA]</scope>
    <source>
        <strain evidence="5 6">Da</strain>
    </source>
</reference>
<dbReference type="InterPro" id="IPR015433">
    <property type="entry name" value="PI3/4_kinase"/>
</dbReference>
<dbReference type="GO" id="GO:0043491">
    <property type="term" value="P:phosphatidylinositol 3-kinase/protein kinase B signal transduction"/>
    <property type="evidence" value="ECO:0007669"/>
    <property type="project" value="TreeGrafter"/>
</dbReference>
<dbReference type="Pfam" id="PF00613">
    <property type="entry name" value="PI3Ka"/>
    <property type="match status" value="1"/>
</dbReference>
<evidence type="ECO:0000259" key="4">
    <source>
        <dbReference type="PROSITE" id="PS51545"/>
    </source>
</evidence>
<dbReference type="GO" id="GO:0005886">
    <property type="term" value="C:plasma membrane"/>
    <property type="evidence" value="ECO:0007669"/>
    <property type="project" value="TreeGrafter"/>
</dbReference>
<feature type="domain" description="PI3K/PI4K catalytic" evidence="3">
    <location>
        <begin position="263"/>
        <end position="340"/>
    </location>
</feature>
<dbReference type="PROSITE" id="PS50290">
    <property type="entry name" value="PI3_4_KINASE_3"/>
    <property type="match status" value="1"/>
</dbReference>
<dbReference type="Gene3D" id="1.25.40.70">
    <property type="entry name" value="Phosphatidylinositol 3-kinase, accessory domain (PIK)"/>
    <property type="match status" value="1"/>
</dbReference>
<keyword evidence="2" id="KW-0418">Kinase</keyword>
<dbReference type="GO" id="GO:0005737">
    <property type="term" value="C:cytoplasm"/>
    <property type="evidence" value="ECO:0007669"/>
    <property type="project" value="TreeGrafter"/>
</dbReference>
<dbReference type="InterPro" id="IPR011009">
    <property type="entry name" value="Kinase-like_dom_sf"/>
</dbReference>
<name>A0A418EPK6_APHAT</name>
<evidence type="ECO:0000259" key="3">
    <source>
        <dbReference type="PROSITE" id="PS50290"/>
    </source>
</evidence>
<dbReference type="GO" id="GO:0035005">
    <property type="term" value="F:1-phosphatidylinositol-4-phosphate 3-kinase activity"/>
    <property type="evidence" value="ECO:0007669"/>
    <property type="project" value="TreeGrafter"/>
</dbReference>
<dbReference type="SUPFAM" id="SSF48371">
    <property type="entry name" value="ARM repeat"/>
    <property type="match status" value="1"/>
</dbReference>
<dbReference type="PROSITE" id="PS51545">
    <property type="entry name" value="PIK_HELICAL"/>
    <property type="match status" value="1"/>
</dbReference>
<evidence type="ECO:0000256" key="2">
    <source>
        <dbReference type="ARBA" id="ARBA00022777"/>
    </source>
</evidence>
<evidence type="ECO:0000256" key="1">
    <source>
        <dbReference type="ARBA" id="ARBA00022679"/>
    </source>
</evidence>
<proteinExistence type="predicted"/>
<dbReference type="InterPro" id="IPR001263">
    <property type="entry name" value="PI3K_accessory_dom"/>
</dbReference>
<evidence type="ECO:0008006" key="7">
    <source>
        <dbReference type="Google" id="ProtNLM"/>
    </source>
</evidence>